<dbReference type="Pfam" id="PF01549">
    <property type="entry name" value="ShK"/>
    <property type="match status" value="2"/>
</dbReference>
<dbReference type="Proteomes" id="UP000001940">
    <property type="component" value="Chromosome V"/>
</dbReference>
<dbReference type="PANTHER" id="PTHR46219:SF15">
    <property type="entry name" value="SHKT DOMAIN-CONTAINING PROTEIN"/>
    <property type="match status" value="1"/>
</dbReference>
<dbReference type="InterPro" id="IPR003582">
    <property type="entry name" value="ShKT_dom"/>
</dbReference>
<evidence type="ECO:0000256" key="1">
    <source>
        <dbReference type="PROSITE-ProRule" id="PRU01005"/>
    </source>
</evidence>
<protein>
    <submittedName>
        <fullName evidence="4">ShKT domain-containing protein</fullName>
    </submittedName>
</protein>
<dbReference type="InParanoid" id="G3MU17"/>
<feature type="disulfide bond" evidence="1">
    <location>
        <begin position="33"/>
        <end position="67"/>
    </location>
</feature>
<name>G3MU17_CAEEL</name>
<gene>
    <name evidence="4" type="ORF">CELE_F56H9.8</name>
    <name evidence="4 6" type="ORF">F56H9.8</name>
</gene>
<dbReference type="PaxDb" id="6239-F56H9.8b"/>
<dbReference type="AlphaFoldDB" id="G3MU17"/>
<dbReference type="PANTHER" id="PTHR46219">
    <property type="entry name" value="PROTEIN CBG11138"/>
    <property type="match status" value="1"/>
</dbReference>
<feature type="domain" description="ShKT" evidence="3">
    <location>
        <begin position="33"/>
        <end position="67"/>
    </location>
</feature>
<dbReference type="eggNOG" id="ENOG502TFBT">
    <property type="taxonomic scope" value="Eukaryota"/>
</dbReference>
<evidence type="ECO:0000313" key="4">
    <source>
        <dbReference type="EMBL" id="CCD31080.1"/>
    </source>
</evidence>
<dbReference type="AGR" id="WB:WBGene00189948"/>
<keyword evidence="2" id="KW-0732">Signal</keyword>
<dbReference type="ExpressionAtlas" id="G3MU17">
    <property type="expression patterns" value="baseline"/>
</dbReference>
<dbReference type="Bgee" id="WBGene00189948">
    <property type="expression patterns" value="Expressed in pharyngeal muscle cell (C elegans)"/>
</dbReference>
<dbReference type="GeneID" id="13215867"/>
<dbReference type="OrthoDB" id="5855273at2759"/>
<dbReference type="SMR" id="G3MU17"/>
<keyword evidence="5" id="KW-1185">Reference proteome</keyword>
<feature type="chain" id="PRO_5003447888" evidence="2">
    <location>
        <begin position="26"/>
        <end position="144"/>
    </location>
</feature>
<dbReference type="CTD" id="13215867"/>
<evidence type="ECO:0000256" key="2">
    <source>
        <dbReference type="SAM" id="SignalP"/>
    </source>
</evidence>
<proteinExistence type="predicted"/>
<dbReference type="EMBL" id="BX284605">
    <property type="protein sequence ID" value="CCD31080.1"/>
    <property type="molecule type" value="Genomic_DNA"/>
</dbReference>
<evidence type="ECO:0000313" key="6">
    <source>
        <dbReference type="WormBase" id="F56H9.8b"/>
    </source>
</evidence>
<accession>G3MU17</accession>
<dbReference type="KEGG" id="cel:CELE_F56H9.8"/>
<organism evidence="4 5">
    <name type="scientific">Caenorhabditis elegans</name>
    <dbReference type="NCBI Taxonomy" id="6239"/>
    <lineage>
        <taxon>Eukaryota</taxon>
        <taxon>Metazoa</taxon>
        <taxon>Ecdysozoa</taxon>
        <taxon>Nematoda</taxon>
        <taxon>Chromadorea</taxon>
        <taxon>Rhabditida</taxon>
        <taxon>Rhabditina</taxon>
        <taxon>Rhabditomorpha</taxon>
        <taxon>Rhabditoidea</taxon>
        <taxon>Rhabditidae</taxon>
        <taxon>Peloderinae</taxon>
        <taxon>Caenorhabditis</taxon>
    </lineage>
</organism>
<dbReference type="PROSITE" id="PS51670">
    <property type="entry name" value="SHKT"/>
    <property type="match status" value="2"/>
</dbReference>
<keyword evidence="1" id="KW-1015">Disulfide bond</keyword>
<dbReference type="RefSeq" id="NP_001256441.1">
    <property type="nucleotide sequence ID" value="NM_001269512.1"/>
</dbReference>
<dbReference type="Gene3D" id="1.10.10.1940">
    <property type="match status" value="2"/>
</dbReference>
<evidence type="ECO:0000313" key="5">
    <source>
        <dbReference type="Proteomes" id="UP000001940"/>
    </source>
</evidence>
<sequence>MSCFVISIFLSGIIFSSNSIGVVRAEVLSASSCIDLLSDCKHRKEYCSVPEYTELMFKFCKNTCDLCQNDPNEVIRKRFHDEPNAGIPEWHTANIQTTTKTTEITTSTSSCTDKYNTCEFSKPLCESKYKAIMEKRCPKTCGVC</sequence>
<dbReference type="HOGENOM" id="CLU_1798191_0_0_1"/>
<dbReference type="SMART" id="SM00254">
    <property type="entry name" value="ShKT"/>
    <property type="match status" value="2"/>
</dbReference>
<reference evidence="4 5" key="1">
    <citation type="journal article" date="1998" name="Science">
        <title>Genome sequence of the nematode C. elegans: a platform for investigating biology.</title>
        <authorList>
            <consortium name="The C. elegans sequencing consortium"/>
            <person name="Sulson J.E."/>
            <person name="Waterston R."/>
        </authorList>
    </citation>
    <scope>NUCLEOTIDE SEQUENCE [LARGE SCALE GENOMIC DNA]</scope>
    <source>
        <strain evidence="4 5">Bristol N2</strain>
    </source>
</reference>
<dbReference type="FunCoup" id="G3MU17">
    <property type="interactions" value="811"/>
</dbReference>
<evidence type="ECO:0000259" key="3">
    <source>
        <dbReference type="PROSITE" id="PS51670"/>
    </source>
</evidence>
<comment type="caution">
    <text evidence="1">Lacks conserved residue(s) required for the propagation of feature annotation.</text>
</comment>
<dbReference type="WormBase" id="F56H9.8b">
    <property type="protein sequence ID" value="CE46224"/>
    <property type="gene ID" value="WBGene00189948"/>
</dbReference>
<feature type="signal peptide" evidence="2">
    <location>
        <begin position="1"/>
        <end position="25"/>
    </location>
</feature>
<feature type="domain" description="ShKT" evidence="3">
    <location>
        <begin position="111"/>
        <end position="144"/>
    </location>
</feature>